<comment type="similarity">
    <text evidence="4">Belongs to the HepT RNase toxin family.</text>
</comment>
<gene>
    <name evidence="5" type="ORF">SAMN04489725_10315</name>
</gene>
<dbReference type="STRING" id="89784.SAMN04489725_10315"/>
<evidence type="ECO:0000256" key="4">
    <source>
        <dbReference type="ARBA" id="ARBA00024207"/>
    </source>
</evidence>
<keyword evidence="3" id="KW-0378">Hydrolase</keyword>
<dbReference type="RefSeq" id="WP_074691687.1">
    <property type="nucleotide sequence ID" value="NZ_FNOJ01000003.1"/>
</dbReference>
<keyword evidence="2" id="KW-0540">Nuclease</keyword>
<sequence length="141" mass="16223">MFLTDAHKEQIETWLAGLSERVAWLQTLSQQSDAWEHDLTWRLAAERALHTSVEYVTDISSLIIDALVMRDPGGYADIVKVLVEEQVVDAQWFDSFTGIFDLRTKLLRDHAQVTPTEIRQAVVRYANQFSPFIDAIRAYIK</sequence>
<evidence type="ECO:0000313" key="6">
    <source>
        <dbReference type="Proteomes" id="UP000182589"/>
    </source>
</evidence>
<evidence type="ECO:0000313" key="5">
    <source>
        <dbReference type="EMBL" id="SDW19387.1"/>
    </source>
</evidence>
<dbReference type="PANTHER" id="PTHR33397">
    <property type="entry name" value="UPF0331 PROTEIN YUTE"/>
    <property type="match status" value="1"/>
</dbReference>
<name>A0A1H2RJ45_9BACL</name>
<evidence type="ECO:0000256" key="2">
    <source>
        <dbReference type="ARBA" id="ARBA00022722"/>
    </source>
</evidence>
<dbReference type="GO" id="GO:0110001">
    <property type="term" value="C:toxin-antitoxin complex"/>
    <property type="evidence" value="ECO:0007669"/>
    <property type="project" value="InterPro"/>
</dbReference>
<dbReference type="GO" id="GO:0004540">
    <property type="term" value="F:RNA nuclease activity"/>
    <property type="evidence" value="ECO:0007669"/>
    <property type="project" value="InterPro"/>
</dbReference>
<proteinExistence type="inferred from homology"/>
<protein>
    <submittedName>
        <fullName evidence="5">Uncharacterized conserved protein YutE, UPF0331/DUF86 family</fullName>
    </submittedName>
</protein>
<organism evidence="5 6">
    <name type="scientific">Alicyclobacillus hesperidum</name>
    <dbReference type="NCBI Taxonomy" id="89784"/>
    <lineage>
        <taxon>Bacteria</taxon>
        <taxon>Bacillati</taxon>
        <taxon>Bacillota</taxon>
        <taxon>Bacilli</taxon>
        <taxon>Bacillales</taxon>
        <taxon>Alicyclobacillaceae</taxon>
        <taxon>Alicyclobacillus</taxon>
    </lineage>
</organism>
<accession>A0A1H2RJ45</accession>
<dbReference type="EMBL" id="FNOJ01000003">
    <property type="protein sequence ID" value="SDW19387.1"/>
    <property type="molecule type" value="Genomic_DNA"/>
</dbReference>
<dbReference type="Proteomes" id="UP000182589">
    <property type="component" value="Unassembled WGS sequence"/>
</dbReference>
<dbReference type="InterPro" id="IPR037038">
    <property type="entry name" value="HepT-like_sf"/>
</dbReference>
<dbReference type="PANTHER" id="PTHR33397:SF5">
    <property type="entry name" value="RNASE YUTE-RELATED"/>
    <property type="match status" value="1"/>
</dbReference>
<dbReference type="InterPro" id="IPR052379">
    <property type="entry name" value="Type_VII_TA_RNase"/>
</dbReference>
<keyword evidence="1" id="KW-1277">Toxin-antitoxin system</keyword>
<dbReference type="GO" id="GO:0016787">
    <property type="term" value="F:hydrolase activity"/>
    <property type="evidence" value="ECO:0007669"/>
    <property type="project" value="UniProtKB-KW"/>
</dbReference>
<reference evidence="6" key="1">
    <citation type="submission" date="2016-10" db="EMBL/GenBank/DDBJ databases">
        <authorList>
            <person name="Varghese N."/>
        </authorList>
    </citation>
    <scope>NUCLEOTIDE SEQUENCE [LARGE SCALE GENOMIC DNA]</scope>
    <source>
        <strain evidence="6">DSM 12489</strain>
    </source>
</reference>
<dbReference type="InterPro" id="IPR008201">
    <property type="entry name" value="HepT-like"/>
</dbReference>
<dbReference type="Pfam" id="PF01934">
    <property type="entry name" value="HepT-like"/>
    <property type="match status" value="1"/>
</dbReference>
<dbReference type="AlphaFoldDB" id="A0A1H2RJ45"/>
<keyword evidence="6" id="KW-1185">Reference proteome</keyword>
<evidence type="ECO:0000256" key="3">
    <source>
        <dbReference type="ARBA" id="ARBA00022801"/>
    </source>
</evidence>
<evidence type="ECO:0000256" key="1">
    <source>
        <dbReference type="ARBA" id="ARBA00022649"/>
    </source>
</evidence>
<dbReference type="Gene3D" id="1.20.120.580">
    <property type="entry name" value="bsu32300-like"/>
    <property type="match status" value="1"/>
</dbReference>